<protein>
    <submittedName>
        <fullName evidence="3">GNAT family N-acetyltransferase</fullName>
    </submittedName>
</protein>
<keyword evidence="4" id="KW-1185">Reference proteome</keyword>
<comment type="caution">
    <text evidence="3">The sequence shown here is derived from an EMBL/GenBank/DDBJ whole genome shotgun (WGS) entry which is preliminary data.</text>
</comment>
<dbReference type="Proteomes" id="UP000617951">
    <property type="component" value="Unassembled WGS sequence"/>
</dbReference>
<gene>
    <name evidence="3" type="ORF">H8693_06720</name>
</gene>
<dbReference type="InterPro" id="IPR000182">
    <property type="entry name" value="GNAT_dom"/>
</dbReference>
<keyword evidence="1" id="KW-1133">Transmembrane helix</keyword>
<evidence type="ECO:0000259" key="2">
    <source>
        <dbReference type="Pfam" id="PF13508"/>
    </source>
</evidence>
<dbReference type="Pfam" id="PF13508">
    <property type="entry name" value="Acetyltransf_7"/>
    <property type="match status" value="1"/>
</dbReference>
<dbReference type="EMBL" id="JACRSS010000003">
    <property type="protein sequence ID" value="MBC8538625.1"/>
    <property type="molecule type" value="Genomic_DNA"/>
</dbReference>
<keyword evidence="1" id="KW-0472">Membrane</keyword>
<dbReference type="GO" id="GO:0016747">
    <property type="term" value="F:acyltransferase activity, transferring groups other than amino-acyl groups"/>
    <property type="evidence" value="ECO:0007669"/>
    <property type="project" value="InterPro"/>
</dbReference>
<evidence type="ECO:0000256" key="1">
    <source>
        <dbReference type="SAM" id="Phobius"/>
    </source>
</evidence>
<dbReference type="RefSeq" id="WP_249280355.1">
    <property type="nucleotide sequence ID" value="NZ_JACRSS010000003.1"/>
</dbReference>
<evidence type="ECO:0000313" key="3">
    <source>
        <dbReference type="EMBL" id="MBC8538625.1"/>
    </source>
</evidence>
<organism evidence="3 4">
    <name type="scientific">Guopingia tenuis</name>
    <dbReference type="NCBI Taxonomy" id="2763656"/>
    <lineage>
        <taxon>Bacteria</taxon>
        <taxon>Bacillati</taxon>
        <taxon>Bacillota</taxon>
        <taxon>Clostridia</taxon>
        <taxon>Christensenellales</taxon>
        <taxon>Christensenellaceae</taxon>
        <taxon>Guopingia</taxon>
    </lineage>
</organism>
<dbReference type="Gene3D" id="3.40.630.30">
    <property type="match status" value="1"/>
</dbReference>
<name>A0A926HX24_9FIRM</name>
<accession>A0A926HX24</accession>
<reference evidence="3" key="1">
    <citation type="submission" date="2020-08" db="EMBL/GenBank/DDBJ databases">
        <title>Genome public.</title>
        <authorList>
            <person name="Liu C."/>
            <person name="Sun Q."/>
        </authorList>
    </citation>
    <scope>NUCLEOTIDE SEQUENCE</scope>
    <source>
        <strain evidence="3">NSJ-63</strain>
    </source>
</reference>
<proteinExistence type="predicted"/>
<dbReference type="SUPFAM" id="SSF55729">
    <property type="entry name" value="Acyl-CoA N-acyltransferases (Nat)"/>
    <property type="match status" value="1"/>
</dbReference>
<dbReference type="AlphaFoldDB" id="A0A926HX24"/>
<feature type="domain" description="N-acetyltransferase" evidence="2">
    <location>
        <begin position="7"/>
        <end position="95"/>
    </location>
</feature>
<dbReference type="InterPro" id="IPR016181">
    <property type="entry name" value="Acyl_CoA_acyltransferase"/>
</dbReference>
<sequence length="145" mass="16770">MAKMQNTRFLAFYEEALLCGFVYMAVAGNIVFVMFFAVEESLRCRGYGGRILAEIQAQHPAQKLSFPLKNVIGDVPDLEKRLRRKSFYLRNGFQETGFRIELEKQEQEIIIKNGTFDSREFSGFLKKYSNGTLRPPIWKADAENE</sequence>
<feature type="transmembrane region" description="Helical" evidence="1">
    <location>
        <begin position="20"/>
        <end position="38"/>
    </location>
</feature>
<keyword evidence="1" id="KW-0812">Transmembrane</keyword>
<evidence type="ECO:0000313" key="4">
    <source>
        <dbReference type="Proteomes" id="UP000617951"/>
    </source>
</evidence>